<dbReference type="InterPro" id="IPR045073">
    <property type="entry name" value="Omega/Tau-like"/>
</dbReference>
<proteinExistence type="predicted"/>
<dbReference type="GO" id="GO:0004364">
    <property type="term" value="F:glutathione transferase activity"/>
    <property type="evidence" value="ECO:0000318"/>
    <property type="project" value="GO_Central"/>
</dbReference>
<gene>
    <name evidence="7" type="primary">LOC123042648</name>
</gene>
<dbReference type="Gramene" id="TraesCS2B02G574500.1">
    <property type="protein sequence ID" value="TraesCS2B02G574500.1"/>
    <property type="gene ID" value="TraesCS2B02G574500"/>
</dbReference>
<dbReference type="Pfam" id="PF00043">
    <property type="entry name" value="GST_C"/>
    <property type="match status" value="1"/>
</dbReference>
<sequence>MAGGDNLKLVGMWASPHVLRVQLALRLKGLSYEFVEMEGEQGLEKNKGEQLLLNSKLPVLIHGGKPIRGKSLSMIQYIDEAFVGASPSLLPDDPSERAMARYWADFIDDTLVKAMHMAAWGKTDGEKAEGKNQVASAVETLEGALGECSNPFFGGNTVGYVDVILGGLLGWVRETDAMQGVKTFDDPSMTPLLAMWADRFSALKEVLVVMPDVGALVDFAMPTTCARSSGPLGIAVSIYMIGVLLQMVASYLTWLGRAEGKGDPQDGNPCSRLHWLTPGALPYWSCYVLEGLDFVTSSMPTLFLLYVFVKGFKSSMARVLVMGVPVLVVTWYFLTLYKPCGPDTLNITTTLMSMLPRPSIFTE</sequence>
<feature type="transmembrane region" description="Helical" evidence="4">
    <location>
        <begin position="316"/>
        <end position="334"/>
    </location>
</feature>
<dbReference type="Gramene" id="TraesARI2B03G01073470.1">
    <property type="protein sequence ID" value="TraesARI2B03G01073470.1"/>
    <property type="gene ID" value="TraesARI2B03G01073470"/>
</dbReference>
<evidence type="ECO:0000313" key="7">
    <source>
        <dbReference type="EnsemblPlants" id="TraesCS2B02G574500.1"/>
    </source>
</evidence>
<dbReference type="AlphaFoldDB" id="A0A3B6CFW2"/>
<dbReference type="Gene3D" id="3.40.30.10">
    <property type="entry name" value="Glutaredoxin"/>
    <property type="match status" value="1"/>
</dbReference>
<keyword evidence="4" id="KW-1133">Transmembrane helix</keyword>
<dbReference type="PROSITE" id="PS50405">
    <property type="entry name" value="GST_CTER"/>
    <property type="match status" value="1"/>
</dbReference>
<dbReference type="Gramene" id="TraesKAR2B01G0510730.1">
    <property type="protein sequence ID" value="cds.TraesKAR2B01G0510730.1"/>
    <property type="gene ID" value="TraesKAR2B01G0510730"/>
</dbReference>
<evidence type="ECO:0000256" key="2">
    <source>
        <dbReference type="ARBA" id="ARBA00022679"/>
    </source>
</evidence>
<dbReference type="InterPro" id="IPR010987">
    <property type="entry name" value="Glutathione-S-Trfase_C-like"/>
</dbReference>
<dbReference type="InterPro" id="IPR036282">
    <property type="entry name" value="Glutathione-S-Trfase_C_sf"/>
</dbReference>
<dbReference type="InterPro" id="IPR004046">
    <property type="entry name" value="GST_C"/>
</dbReference>
<protein>
    <recommendedName>
        <fullName evidence="1">glutathione transferase</fullName>
        <ecNumber evidence="1">2.5.1.18</ecNumber>
    </recommendedName>
</protein>
<dbReference type="GO" id="GO:0005737">
    <property type="term" value="C:cytoplasm"/>
    <property type="evidence" value="ECO:0000318"/>
    <property type="project" value="GO_Central"/>
</dbReference>
<reference evidence="7" key="1">
    <citation type="submission" date="2018-08" db="EMBL/GenBank/DDBJ databases">
        <authorList>
            <person name="Rossello M."/>
        </authorList>
    </citation>
    <scope>NUCLEOTIDE SEQUENCE [LARGE SCALE GENOMIC DNA]</scope>
    <source>
        <strain evidence="7">cv. Chinese Spring</strain>
    </source>
</reference>
<accession>A0A3B6CFW2</accession>
<comment type="catalytic activity">
    <reaction evidence="3">
        <text>RX + glutathione = an S-substituted glutathione + a halide anion + H(+)</text>
        <dbReference type="Rhea" id="RHEA:16437"/>
        <dbReference type="ChEBI" id="CHEBI:15378"/>
        <dbReference type="ChEBI" id="CHEBI:16042"/>
        <dbReference type="ChEBI" id="CHEBI:17792"/>
        <dbReference type="ChEBI" id="CHEBI:57925"/>
        <dbReference type="ChEBI" id="CHEBI:90779"/>
        <dbReference type="EC" id="2.5.1.18"/>
    </reaction>
</comment>
<dbReference type="SFLD" id="SFLDS00019">
    <property type="entry name" value="Glutathione_Transferase_(cytos"/>
    <property type="match status" value="1"/>
</dbReference>
<keyword evidence="8" id="KW-1185">Reference proteome</keyword>
<dbReference type="Gramene" id="TraesCS2B03G1436700.1">
    <property type="protein sequence ID" value="TraesCS2B03G1436700.1.CDS"/>
    <property type="gene ID" value="TraesCS2B03G1436700"/>
</dbReference>
<dbReference type="SMR" id="A0A3B6CFW2"/>
<dbReference type="GO" id="GO:0009407">
    <property type="term" value="P:toxin catabolic process"/>
    <property type="evidence" value="ECO:0007669"/>
    <property type="project" value="UniProtKB-ARBA"/>
</dbReference>
<dbReference type="Pfam" id="PF13417">
    <property type="entry name" value="GST_N_3"/>
    <property type="match status" value="1"/>
</dbReference>
<dbReference type="CDD" id="cd03185">
    <property type="entry name" value="GST_C_Tau"/>
    <property type="match status" value="1"/>
</dbReference>
<dbReference type="SFLD" id="SFLDG01152">
    <property type="entry name" value="Main.3:_Omega-_and_Tau-like"/>
    <property type="match status" value="1"/>
</dbReference>
<dbReference type="EnsemblPlants" id="TraesCS2B02G574500.1">
    <property type="protein sequence ID" value="TraesCS2B02G574500.1"/>
    <property type="gene ID" value="TraesCS2B02G574500"/>
</dbReference>
<evidence type="ECO:0000313" key="8">
    <source>
        <dbReference type="Proteomes" id="UP000019116"/>
    </source>
</evidence>
<dbReference type="FunFam" id="1.20.1050.10:FF:000016">
    <property type="entry name" value="Glutathione S-transferase U9"/>
    <property type="match status" value="1"/>
</dbReference>
<dbReference type="InterPro" id="IPR040079">
    <property type="entry name" value="Glutathione_S-Trfase"/>
</dbReference>
<keyword evidence="2" id="KW-0808">Transferase</keyword>
<keyword evidence="4" id="KW-0812">Transmembrane</keyword>
<feature type="transmembrane region" description="Helical" evidence="4">
    <location>
        <begin position="232"/>
        <end position="254"/>
    </location>
</feature>
<dbReference type="Gramene" id="TraesNOR2B03G01075590.1">
    <property type="protein sequence ID" value="TraesNOR2B03G01075590.1"/>
    <property type="gene ID" value="TraesNOR2B03G01075590"/>
</dbReference>
<dbReference type="InterPro" id="IPR045074">
    <property type="entry name" value="GST_C_Tau"/>
</dbReference>
<dbReference type="PANTHER" id="PTHR11260:SF543">
    <property type="entry name" value="GLUTATHIONE TRANSFERASE"/>
    <property type="match status" value="1"/>
</dbReference>
<dbReference type="Gene3D" id="1.20.1050.10">
    <property type="match status" value="1"/>
</dbReference>
<evidence type="ECO:0000256" key="4">
    <source>
        <dbReference type="SAM" id="Phobius"/>
    </source>
</evidence>
<dbReference type="STRING" id="4565.A0A3B6CFW2"/>
<dbReference type="GeneID" id="123042648"/>
<dbReference type="SFLD" id="SFLDG00358">
    <property type="entry name" value="Main_(cytGST)"/>
    <property type="match status" value="1"/>
</dbReference>
<dbReference type="OMA" id="VSIYMIG"/>
<dbReference type="PANTHER" id="PTHR11260">
    <property type="entry name" value="GLUTATHIONE S-TRANSFERASE, GST, SUPERFAMILY, GST DOMAIN CONTAINING"/>
    <property type="match status" value="1"/>
</dbReference>
<dbReference type="SUPFAM" id="SSF47616">
    <property type="entry name" value="GST C-terminal domain-like"/>
    <property type="match status" value="1"/>
</dbReference>
<dbReference type="EC" id="2.5.1.18" evidence="1"/>
<dbReference type="PROSITE" id="PS50404">
    <property type="entry name" value="GST_NTER"/>
    <property type="match status" value="1"/>
</dbReference>
<organism evidence="7">
    <name type="scientific">Triticum aestivum</name>
    <name type="common">Wheat</name>
    <dbReference type="NCBI Taxonomy" id="4565"/>
    <lineage>
        <taxon>Eukaryota</taxon>
        <taxon>Viridiplantae</taxon>
        <taxon>Streptophyta</taxon>
        <taxon>Embryophyta</taxon>
        <taxon>Tracheophyta</taxon>
        <taxon>Spermatophyta</taxon>
        <taxon>Magnoliopsida</taxon>
        <taxon>Liliopsida</taxon>
        <taxon>Poales</taxon>
        <taxon>Poaceae</taxon>
        <taxon>BOP clade</taxon>
        <taxon>Pooideae</taxon>
        <taxon>Triticodae</taxon>
        <taxon>Triticeae</taxon>
        <taxon>Triticinae</taxon>
        <taxon>Triticum</taxon>
    </lineage>
</organism>
<reference evidence="7" key="2">
    <citation type="submission" date="2018-10" db="UniProtKB">
        <authorList>
            <consortium name="EnsemblPlants"/>
        </authorList>
    </citation>
    <scope>IDENTIFICATION</scope>
</reference>
<evidence type="ECO:0000256" key="1">
    <source>
        <dbReference type="ARBA" id="ARBA00012452"/>
    </source>
</evidence>
<dbReference type="InterPro" id="IPR004045">
    <property type="entry name" value="Glutathione_S-Trfase_N"/>
</dbReference>
<name>A0A3B6CFW2_WHEAT</name>
<dbReference type="GO" id="GO:0006749">
    <property type="term" value="P:glutathione metabolic process"/>
    <property type="evidence" value="ECO:0000318"/>
    <property type="project" value="GO_Central"/>
</dbReference>
<feature type="transmembrane region" description="Helical" evidence="4">
    <location>
        <begin position="281"/>
        <end position="309"/>
    </location>
</feature>
<dbReference type="RefSeq" id="XP_044320998.1">
    <property type="nucleotide sequence ID" value="XM_044465063.1"/>
</dbReference>
<feature type="domain" description="GST N-terminal" evidence="5">
    <location>
        <begin position="5"/>
        <end position="86"/>
    </location>
</feature>
<evidence type="ECO:0000256" key="3">
    <source>
        <dbReference type="ARBA" id="ARBA00047960"/>
    </source>
</evidence>
<feature type="domain" description="GST C-terminal" evidence="6">
    <location>
        <begin position="93"/>
        <end position="232"/>
    </location>
</feature>
<evidence type="ECO:0000259" key="5">
    <source>
        <dbReference type="PROSITE" id="PS50404"/>
    </source>
</evidence>
<dbReference type="Gramene" id="TraesWEE_scaffold_127117_01G000100.1">
    <property type="protein sequence ID" value="TraesWEE_scaffold_127117_01G000100.1"/>
    <property type="gene ID" value="TraesWEE_scaffold_127117_01G000100"/>
</dbReference>
<dbReference type="SUPFAM" id="SSF52833">
    <property type="entry name" value="Thioredoxin-like"/>
    <property type="match status" value="1"/>
</dbReference>
<keyword evidence="4" id="KW-0472">Membrane</keyword>
<dbReference type="Proteomes" id="UP000019116">
    <property type="component" value="Chromosome 2B"/>
</dbReference>
<dbReference type="InterPro" id="IPR036249">
    <property type="entry name" value="Thioredoxin-like_sf"/>
</dbReference>
<evidence type="ECO:0000259" key="6">
    <source>
        <dbReference type="PROSITE" id="PS50405"/>
    </source>
</evidence>
<dbReference type="OrthoDB" id="599913at2759"/>